<dbReference type="InterPro" id="IPR050904">
    <property type="entry name" value="Adhesion/Biosynth-related"/>
</dbReference>
<name>A0AAW1PAA6_9CHLO</name>
<dbReference type="SUPFAM" id="SSF82153">
    <property type="entry name" value="FAS1 domain"/>
    <property type="match status" value="1"/>
</dbReference>
<dbReference type="AlphaFoldDB" id="A0AAW1PAA6"/>
<evidence type="ECO:0000313" key="3">
    <source>
        <dbReference type="EMBL" id="KAK9804998.1"/>
    </source>
</evidence>
<dbReference type="Pfam" id="PF02469">
    <property type="entry name" value="Fasciclin"/>
    <property type="match status" value="1"/>
</dbReference>
<protein>
    <recommendedName>
        <fullName evidence="2">FAS1 domain-containing protein</fullName>
    </recommendedName>
</protein>
<comment type="caution">
    <text evidence="3">The sequence shown here is derived from an EMBL/GenBank/DDBJ whole genome shotgun (WGS) entry which is preliminary data.</text>
</comment>
<keyword evidence="4" id="KW-1185">Reference proteome</keyword>
<dbReference type="SMART" id="SM00554">
    <property type="entry name" value="FAS1"/>
    <property type="match status" value="1"/>
</dbReference>
<feature type="chain" id="PRO_5043901078" description="FAS1 domain-containing protein" evidence="1">
    <location>
        <begin position="21"/>
        <end position="195"/>
    </location>
</feature>
<dbReference type="PANTHER" id="PTHR10900:SF77">
    <property type="entry name" value="FI19380P1"/>
    <property type="match status" value="1"/>
</dbReference>
<feature type="domain" description="FAS1" evidence="2">
    <location>
        <begin position="35"/>
        <end position="174"/>
    </location>
</feature>
<feature type="signal peptide" evidence="1">
    <location>
        <begin position="1"/>
        <end position="20"/>
    </location>
</feature>
<dbReference type="GO" id="GO:0005615">
    <property type="term" value="C:extracellular space"/>
    <property type="evidence" value="ECO:0007669"/>
    <property type="project" value="TreeGrafter"/>
</dbReference>
<dbReference type="PANTHER" id="PTHR10900">
    <property type="entry name" value="PERIOSTIN-RELATED"/>
    <property type="match status" value="1"/>
</dbReference>
<evidence type="ECO:0000313" key="4">
    <source>
        <dbReference type="Proteomes" id="UP001465755"/>
    </source>
</evidence>
<accession>A0AAW1PAA6</accession>
<dbReference type="Proteomes" id="UP001465755">
    <property type="component" value="Unassembled WGS sequence"/>
</dbReference>
<dbReference type="InterPro" id="IPR036378">
    <property type="entry name" value="FAS1_dom_sf"/>
</dbReference>
<proteinExistence type="predicted"/>
<dbReference type="Gene3D" id="2.30.180.10">
    <property type="entry name" value="FAS1 domain"/>
    <property type="match status" value="1"/>
</dbReference>
<reference evidence="3 4" key="1">
    <citation type="journal article" date="2024" name="Nat. Commun.">
        <title>Phylogenomics reveals the evolutionary origins of lichenization in chlorophyte algae.</title>
        <authorList>
            <person name="Puginier C."/>
            <person name="Libourel C."/>
            <person name="Otte J."/>
            <person name="Skaloud P."/>
            <person name="Haon M."/>
            <person name="Grisel S."/>
            <person name="Petersen M."/>
            <person name="Berrin J.G."/>
            <person name="Delaux P.M."/>
            <person name="Dal Grande F."/>
            <person name="Keller J."/>
        </authorList>
    </citation>
    <scope>NUCLEOTIDE SEQUENCE [LARGE SCALE GENOMIC DNA]</scope>
    <source>
        <strain evidence="3 4">SAG 2036</strain>
    </source>
</reference>
<sequence length="195" mass="20492">MKAALFALALIATCAESVHASGRTLQQRLAPAPAPCMTVAELAQQAGLTSLLRAAELDNLTESLSDPELAYTIFAPTNEAFTNGLVALGRTDLQDVLFNSELDPLLQYHFLITPLDATQLVEAGTEATNYLNETLSFSPDGSTVSITAFASNATVVSANNVACNSIVHIIDGVLVPQFFLPDFDVPASAPVAQAV</sequence>
<dbReference type="EMBL" id="JALJOQ010000047">
    <property type="protein sequence ID" value="KAK9804998.1"/>
    <property type="molecule type" value="Genomic_DNA"/>
</dbReference>
<organism evidence="3 4">
    <name type="scientific">Symbiochloris irregularis</name>
    <dbReference type="NCBI Taxonomy" id="706552"/>
    <lineage>
        <taxon>Eukaryota</taxon>
        <taxon>Viridiplantae</taxon>
        <taxon>Chlorophyta</taxon>
        <taxon>core chlorophytes</taxon>
        <taxon>Trebouxiophyceae</taxon>
        <taxon>Trebouxiales</taxon>
        <taxon>Trebouxiaceae</taxon>
        <taxon>Symbiochloris</taxon>
    </lineage>
</organism>
<evidence type="ECO:0000256" key="1">
    <source>
        <dbReference type="SAM" id="SignalP"/>
    </source>
</evidence>
<keyword evidence="1" id="KW-0732">Signal</keyword>
<dbReference type="PROSITE" id="PS50213">
    <property type="entry name" value="FAS1"/>
    <property type="match status" value="1"/>
</dbReference>
<dbReference type="InterPro" id="IPR000782">
    <property type="entry name" value="FAS1_domain"/>
</dbReference>
<evidence type="ECO:0000259" key="2">
    <source>
        <dbReference type="PROSITE" id="PS50213"/>
    </source>
</evidence>
<gene>
    <name evidence="3" type="ORF">WJX73_009964</name>
</gene>